<dbReference type="Gene3D" id="3.40.50.300">
    <property type="entry name" value="P-loop containing nucleotide triphosphate hydrolases"/>
    <property type="match status" value="1"/>
</dbReference>
<protein>
    <submittedName>
        <fullName evidence="1">Gamma-glutamylputrescine oxidoreductase</fullName>
    </submittedName>
</protein>
<dbReference type="InterPro" id="IPR053137">
    <property type="entry name" value="NLR-like"/>
</dbReference>
<sequence length="298" mass="33870">LKIPCGGENSDILERVKQWLEAQHHKPWLMVIDNVDELDLFYGTGGLSRYFPTCAHGKLLITTRNRQVAVRATKGRGFIEVSRMTDSEARELLRAHLGCLESDIADLSTLALKLEYLPLILVQAAAFIQENGISVRDYLTLLKNDKNMVELLNEDFETSGRDPDSLRAVARTWMISFRQIRQQNKLAGELLSLVSTFHHQHISGNLLVDYVSCIYDRENSLELVKAIGVLKAFSIVSAAKDNGISMHRLIQLVMRRWLFQEGIVESFLQNAMMLMHIKLGSCAIQFYVAKKVAIKRKR</sequence>
<dbReference type="EMBL" id="JAAOAR010001100">
    <property type="protein sequence ID" value="KAF5570939.1"/>
    <property type="molecule type" value="Genomic_DNA"/>
</dbReference>
<name>A0A8H5NME5_9HYPO</name>
<gene>
    <name evidence="1" type="ORF">FPANT_13642</name>
</gene>
<feature type="non-terminal residue" evidence="1">
    <location>
        <position position="1"/>
    </location>
</feature>
<dbReference type="PANTHER" id="PTHR46082">
    <property type="entry name" value="ATP/GTP-BINDING PROTEIN-RELATED"/>
    <property type="match status" value="1"/>
</dbReference>
<organism evidence="1 2">
    <name type="scientific">Fusarium pseudoanthophilum</name>
    <dbReference type="NCBI Taxonomy" id="48495"/>
    <lineage>
        <taxon>Eukaryota</taxon>
        <taxon>Fungi</taxon>
        <taxon>Dikarya</taxon>
        <taxon>Ascomycota</taxon>
        <taxon>Pezizomycotina</taxon>
        <taxon>Sordariomycetes</taxon>
        <taxon>Hypocreomycetidae</taxon>
        <taxon>Hypocreales</taxon>
        <taxon>Nectriaceae</taxon>
        <taxon>Fusarium</taxon>
        <taxon>Fusarium fujikuroi species complex</taxon>
    </lineage>
</organism>
<keyword evidence="2" id="KW-1185">Reference proteome</keyword>
<dbReference type="AlphaFoldDB" id="A0A8H5NME5"/>
<dbReference type="InterPro" id="IPR027417">
    <property type="entry name" value="P-loop_NTPase"/>
</dbReference>
<dbReference type="SUPFAM" id="SSF52540">
    <property type="entry name" value="P-loop containing nucleoside triphosphate hydrolases"/>
    <property type="match status" value="1"/>
</dbReference>
<dbReference type="Proteomes" id="UP000544095">
    <property type="component" value="Unassembled WGS sequence"/>
</dbReference>
<accession>A0A8H5NME5</accession>
<reference evidence="1 2" key="1">
    <citation type="submission" date="2020-05" db="EMBL/GenBank/DDBJ databases">
        <title>Identification and distribution of gene clusters putatively required for synthesis of sphingolipid metabolism inhibitors in phylogenetically diverse species of the filamentous fungus Fusarium.</title>
        <authorList>
            <person name="Kim H.-S."/>
            <person name="Busman M."/>
            <person name="Brown D.W."/>
            <person name="Divon H."/>
            <person name="Uhlig S."/>
            <person name="Proctor R.H."/>
        </authorList>
    </citation>
    <scope>NUCLEOTIDE SEQUENCE [LARGE SCALE GENOMIC DNA]</scope>
    <source>
        <strain evidence="1 2">NRRL 25211</strain>
    </source>
</reference>
<proteinExistence type="predicted"/>
<dbReference type="PANTHER" id="PTHR46082:SF6">
    <property type="entry name" value="AAA+ ATPASE DOMAIN-CONTAINING PROTEIN-RELATED"/>
    <property type="match status" value="1"/>
</dbReference>
<evidence type="ECO:0000313" key="2">
    <source>
        <dbReference type="Proteomes" id="UP000544095"/>
    </source>
</evidence>
<evidence type="ECO:0000313" key="1">
    <source>
        <dbReference type="EMBL" id="KAF5570939.1"/>
    </source>
</evidence>
<comment type="caution">
    <text evidence="1">The sequence shown here is derived from an EMBL/GenBank/DDBJ whole genome shotgun (WGS) entry which is preliminary data.</text>
</comment>